<dbReference type="SUPFAM" id="SSF52343">
    <property type="entry name" value="Ferredoxin reductase-like, C-terminal NADP-linked domain"/>
    <property type="match status" value="1"/>
</dbReference>
<evidence type="ECO:0000259" key="1">
    <source>
        <dbReference type="PROSITE" id="PS51384"/>
    </source>
</evidence>
<organism evidence="2 3">
    <name type="scientific">Leptospirillum ferrodiazotrophum</name>
    <dbReference type="NCBI Taxonomy" id="412449"/>
    <lineage>
        <taxon>Bacteria</taxon>
        <taxon>Pseudomonadati</taxon>
        <taxon>Nitrospirota</taxon>
        <taxon>Nitrospiria</taxon>
        <taxon>Nitrospirales</taxon>
        <taxon>Nitrospiraceae</taxon>
        <taxon>Leptospirillum</taxon>
    </lineage>
</organism>
<dbReference type="PANTHER" id="PTHR47215:SF1">
    <property type="entry name" value="F9L1.8 PROTEIN"/>
    <property type="match status" value="1"/>
</dbReference>
<dbReference type="Gene3D" id="3.40.50.80">
    <property type="entry name" value="Nucleotide-binding domain of ferredoxin-NADP reductase (FNR) module"/>
    <property type="match status" value="1"/>
</dbReference>
<dbReference type="InterPro" id="IPR001433">
    <property type="entry name" value="OxRdtase_FAD/NAD-bd"/>
</dbReference>
<dbReference type="InterPro" id="IPR017927">
    <property type="entry name" value="FAD-bd_FR_type"/>
</dbReference>
<dbReference type="GO" id="GO:0051537">
    <property type="term" value="F:2 iron, 2 sulfur cluster binding"/>
    <property type="evidence" value="ECO:0007669"/>
    <property type="project" value="InterPro"/>
</dbReference>
<dbReference type="EMBL" id="GG693855">
    <property type="protein sequence ID" value="EES53754.1"/>
    <property type="molecule type" value="Genomic_DNA"/>
</dbReference>
<dbReference type="InterPro" id="IPR001709">
    <property type="entry name" value="Flavoprot_Pyr_Nucl_cyt_Rdtase"/>
</dbReference>
<dbReference type="Pfam" id="PF00175">
    <property type="entry name" value="NAD_binding_1"/>
    <property type="match status" value="1"/>
</dbReference>
<dbReference type="GO" id="GO:0050660">
    <property type="term" value="F:flavin adenine dinucleotide binding"/>
    <property type="evidence" value="ECO:0007669"/>
    <property type="project" value="InterPro"/>
</dbReference>
<accession>C6HUF2</accession>
<evidence type="ECO:0000313" key="3">
    <source>
        <dbReference type="Proteomes" id="UP000009374"/>
    </source>
</evidence>
<dbReference type="PRINTS" id="PR00371">
    <property type="entry name" value="FPNCR"/>
</dbReference>
<dbReference type="AlphaFoldDB" id="C6HUF2"/>
<dbReference type="PIRSF" id="PIRSF006816">
    <property type="entry name" value="Cyc3_hyd_g"/>
    <property type="match status" value="1"/>
</dbReference>
<gene>
    <name evidence="2" type="ORF">UBAL3_57480009</name>
</gene>
<dbReference type="Gene3D" id="2.40.30.10">
    <property type="entry name" value="Translation factors"/>
    <property type="match status" value="1"/>
</dbReference>
<proteinExistence type="predicted"/>
<dbReference type="GO" id="GO:0016491">
    <property type="term" value="F:oxidoreductase activity"/>
    <property type="evidence" value="ECO:0007669"/>
    <property type="project" value="InterPro"/>
</dbReference>
<dbReference type="InterPro" id="IPR012165">
    <property type="entry name" value="Cyt_c3_hydrogenase_gsu"/>
</dbReference>
<feature type="domain" description="FAD-binding FR-type" evidence="1">
    <location>
        <begin position="2"/>
        <end position="98"/>
    </location>
</feature>
<dbReference type="Proteomes" id="UP000009374">
    <property type="component" value="Unassembled WGS sequence"/>
</dbReference>
<dbReference type="SUPFAM" id="SSF63380">
    <property type="entry name" value="Riboflavin synthase domain-like"/>
    <property type="match status" value="1"/>
</dbReference>
<dbReference type="InterPro" id="IPR039261">
    <property type="entry name" value="FNR_nucleotide-bd"/>
</dbReference>
<dbReference type="InterPro" id="IPR017938">
    <property type="entry name" value="Riboflavin_synthase-like_b-brl"/>
</dbReference>
<reference evidence="2 3" key="1">
    <citation type="journal article" date="2009" name="Appl. Environ. Microbiol.">
        <title>Community genomic and proteomic analyses of chemoautotrophic iron-oxidizing "Leptospirillum rubarum" (Group II) and "Leptospirillum ferrodiazotrophum" (Group III) bacteria in acid mine drainage biofilms.</title>
        <authorList>
            <person name="Goltsman D.S."/>
            <person name="Denef V.J."/>
            <person name="Singer S.W."/>
            <person name="VerBerkmoes N.C."/>
            <person name="Lefsrud M."/>
            <person name="Mueller R.S."/>
            <person name="Dick G.J."/>
            <person name="Sun C.L."/>
            <person name="Wheeler K.E."/>
            <person name="Zemla A."/>
            <person name="Baker B.J."/>
            <person name="Hauser L."/>
            <person name="Land M."/>
            <person name="Shah M.B."/>
            <person name="Thelen M.P."/>
            <person name="Hettich R.L."/>
            <person name="Banfield J.F."/>
        </authorList>
    </citation>
    <scope>NUCLEOTIDE SEQUENCE [LARGE SCALE GENOMIC DNA]</scope>
</reference>
<keyword evidence="3" id="KW-1185">Reference proteome</keyword>
<sequence length="227" mass="25443">MGEVMTARVDKVDSFAEDVKLFRLRPENGPVDFVQGQFLKVLWEGEKGSYFAIASPPYEKNHLEILVKRGKGVSEKLFSLTGGETLSFEGPLGNGFPLDPHKSRNLLFVGVGTAIAPLRSTLLEALRRRNEFGRIALYFGTMTPNHLYFGEDLASWSQMGVDVVVTVTFPDTRWDRHSGFVQHILRAEGHPLPQTVAYVCGMKEMVEETIAVLKERAIPEEHILQNV</sequence>
<evidence type="ECO:0000313" key="2">
    <source>
        <dbReference type="EMBL" id="EES53754.1"/>
    </source>
</evidence>
<dbReference type="PROSITE" id="PS51384">
    <property type="entry name" value="FAD_FR"/>
    <property type="match status" value="1"/>
</dbReference>
<dbReference type="InterPro" id="IPR008333">
    <property type="entry name" value="Cbr1-like_FAD-bd_dom"/>
</dbReference>
<name>C6HUF2_9BACT</name>
<dbReference type="Pfam" id="PF00970">
    <property type="entry name" value="FAD_binding_6"/>
    <property type="match status" value="1"/>
</dbReference>
<dbReference type="PANTHER" id="PTHR47215">
    <property type="match status" value="1"/>
</dbReference>
<dbReference type="GO" id="GO:0006221">
    <property type="term" value="P:pyrimidine nucleotide biosynthetic process"/>
    <property type="evidence" value="ECO:0007669"/>
    <property type="project" value="InterPro"/>
</dbReference>
<protein>
    <submittedName>
        <fullName evidence="2">Oxidoreductase FAD/NAD(P)-binding domain protein</fullName>
    </submittedName>
</protein>